<dbReference type="RefSeq" id="WP_076931724.1">
    <property type="nucleotide sequence ID" value="NZ_LT605205.1"/>
</dbReference>
<dbReference type="SUPFAM" id="SSF51735">
    <property type="entry name" value="NAD(P)-binding Rossmann-fold domains"/>
    <property type="match status" value="1"/>
</dbReference>
<evidence type="ECO:0000259" key="1">
    <source>
        <dbReference type="Pfam" id="PF01408"/>
    </source>
</evidence>
<dbReference type="Gene3D" id="3.30.360.10">
    <property type="entry name" value="Dihydrodipicolinate Reductase, domain 2"/>
    <property type="match status" value="1"/>
</dbReference>
<name>A0A1R3T0S4_9BACT</name>
<dbReference type="KEGG" id="psac:PSM36_3218"/>
<organism evidence="2 3">
    <name type="scientific">Proteiniphilum saccharofermentans</name>
    <dbReference type="NCBI Taxonomy" id="1642647"/>
    <lineage>
        <taxon>Bacteria</taxon>
        <taxon>Pseudomonadati</taxon>
        <taxon>Bacteroidota</taxon>
        <taxon>Bacteroidia</taxon>
        <taxon>Bacteroidales</taxon>
        <taxon>Dysgonomonadaceae</taxon>
        <taxon>Proteiniphilum</taxon>
    </lineage>
</organism>
<dbReference type="InterPro" id="IPR000683">
    <property type="entry name" value="Gfo/Idh/MocA-like_OxRdtase_N"/>
</dbReference>
<dbReference type="Pfam" id="PF01408">
    <property type="entry name" value="GFO_IDH_MocA"/>
    <property type="match status" value="1"/>
</dbReference>
<proteinExistence type="predicted"/>
<sequence length="524" mass="59023">MNTRKEKPHPDEDKNILSRRSALKALAGIPVLGLFGYELFDKISWDKKKQSRLIKELGLEDIHIQQKVPAVSKGDLIRIGIIGFGNRANALANGLGFMHPETVESYTKSGRLKNWLEQENLNVAITGICDVFDMNAERGLVTAGNELLAGGAKPSGLKVKRYRTYREMLDDDSIDAVVIATPDHHHARMTTDAVKAGKHVFCEKSIALHEDELQEVYHTVKNSDRVFQLGHQITKNVVFQQAKEIIKRGILGKIALVETTTNRNSAEGAWIRHLDEYGNPKPGSLKTIDWEQWLGDCPKVPFTIDRFYNWTKFFDYDTGMLGQLFTHEFDAVNQLLNIGIPKSAVSSGGIYFWKDNREIPDQIQSVFEYPDKELTLMYSGCLANSRQRGRYFMGPDASMELSGTLTITADNDSVKYKKQLEAGLFNANSPMIHVSPGSGEIDAISTATEKYYASRGLTTTKINGKEIDVTHLHLKEWIDCIRNGGETSSNIERAYEEGITVLMAHKSYVEKRRVEWDPVRNKII</sequence>
<dbReference type="EMBL" id="LT605205">
    <property type="protein sequence ID" value="SCD22006.1"/>
    <property type="molecule type" value="Genomic_DNA"/>
</dbReference>
<dbReference type="PANTHER" id="PTHR43818:SF5">
    <property type="entry name" value="OXIDOREDUCTASE FAMILY PROTEIN"/>
    <property type="match status" value="1"/>
</dbReference>
<dbReference type="InterPro" id="IPR036291">
    <property type="entry name" value="NAD(P)-bd_dom_sf"/>
</dbReference>
<dbReference type="InterPro" id="IPR050463">
    <property type="entry name" value="Gfo/Idh/MocA_oxidrdct_glycsds"/>
</dbReference>
<dbReference type="AlphaFoldDB" id="A0A1R3T0S4"/>
<gene>
    <name evidence="2" type="ORF">PSM36_3218</name>
</gene>
<dbReference type="SUPFAM" id="SSF55347">
    <property type="entry name" value="Glyceraldehyde-3-phosphate dehydrogenase-like, C-terminal domain"/>
    <property type="match status" value="1"/>
</dbReference>
<accession>A0A1R3T0S4</accession>
<evidence type="ECO:0000313" key="3">
    <source>
        <dbReference type="Proteomes" id="UP000187464"/>
    </source>
</evidence>
<feature type="domain" description="Gfo/Idh/MocA-like oxidoreductase N-terminal" evidence="1">
    <location>
        <begin position="113"/>
        <end position="231"/>
    </location>
</feature>
<dbReference type="Proteomes" id="UP000187464">
    <property type="component" value="Chromosome I"/>
</dbReference>
<dbReference type="PANTHER" id="PTHR43818">
    <property type="entry name" value="BCDNA.GH03377"/>
    <property type="match status" value="1"/>
</dbReference>
<reference evidence="2 3" key="1">
    <citation type="submission" date="2016-08" db="EMBL/GenBank/DDBJ databases">
        <authorList>
            <person name="Seilhamer J.J."/>
        </authorList>
    </citation>
    <scope>NUCLEOTIDE SEQUENCE [LARGE SCALE GENOMIC DNA]</scope>
    <source>
        <strain evidence="2">M3/6</strain>
    </source>
</reference>
<dbReference type="GO" id="GO:0000166">
    <property type="term" value="F:nucleotide binding"/>
    <property type="evidence" value="ECO:0007669"/>
    <property type="project" value="InterPro"/>
</dbReference>
<evidence type="ECO:0000313" key="2">
    <source>
        <dbReference type="EMBL" id="SCD22006.1"/>
    </source>
</evidence>
<dbReference type="STRING" id="1642647.PSM36_3218"/>
<protein>
    <submittedName>
        <fullName evidence="2">Putative dehydrogenase</fullName>
    </submittedName>
</protein>
<dbReference type="Gene3D" id="3.40.50.720">
    <property type="entry name" value="NAD(P)-binding Rossmann-like Domain"/>
    <property type="match status" value="1"/>
</dbReference>
<keyword evidence="3" id="KW-1185">Reference proteome</keyword>